<dbReference type="Proteomes" id="UP000796761">
    <property type="component" value="Unassembled WGS sequence"/>
</dbReference>
<dbReference type="EMBL" id="SWJQ01000525">
    <property type="protein sequence ID" value="TRZ13228.1"/>
    <property type="molecule type" value="Genomic_DNA"/>
</dbReference>
<evidence type="ECO:0000313" key="1">
    <source>
        <dbReference type="EMBL" id="TRZ13228.1"/>
    </source>
</evidence>
<gene>
    <name evidence="1" type="ORF">HGM15179_013877</name>
</gene>
<comment type="caution">
    <text evidence="1">The sequence shown here is derived from an EMBL/GenBank/DDBJ whole genome shotgun (WGS) entry which is preliminary data.</text>
</comment>
<keyword evidence="2" id="KW-1185">Reference proteome</keyword>
<organism evidence="1 2">
    <name type="scientific">Zosterops borbonicus</name>
    <dbReference type="NCBI Taxonomy" id="364589"/>
    <lineage>
        <taxon>Eukaryota</taxon>
        <taxon>Metazoa</taxon>
        <taxon>Chordata</taxon>
        <taxon>Craniata</taxon>
        <taxon>Vertebrata</taxon>
        <taxon>Euteleostomi</taxon>
        <taxon>Archelosauria</taxon>
        <taxon>Archosauria</taxon>
        <taxon>Dinosauria</taxon>
        <taxon>Saurischia</taxon>
        <taxon>Theropoda</taxon>
        <taxon>Coelurosauria</taxon>
        <taxon>Aves</taxon>
        <taxon>Neognathae</taxon>
        <taxon>Neoaves</taxon>
        <taxon>Telluraves</taxon>
        <taxon>Australaves</taxon>
        <taxon>Passeriformes</taxon>
        <taxon>Sylvioidea</taxon>
        <taxon>Zosteropidae</taxon>
        <taxon>Zosterops</taxon>
    </lineage>
</organism>
<name>A0A8K1G7Q9_9PASS</name>
<reference evidence="1" key="1">
    <citation type="submission" date="2019-04" db="EMBL/GenBank/DDBJ databases">
        <title>Genome assembly of Zosterops borbonicus 15179.</title>
        <authorList>
            <person name="Leroy T."/>
            <person name="Anselmetti Y."/>
            <person name="Tilak M.-K."/>
            <person name="Nabholz B."/>
        </authorList>
    </citation>
    <scope>NUCLEOTIDE SEQUENCE</scope>
    <source>
        <strain evidence="1">HGM_15179</strain>
        <tissue evidence="1">Muscle</tissue>
    </source>
</reference>
<evidence type="ECO:0000313" key="2">
    <source>
        <dbReference type="Proteomes" id="UP000796761"/>
    </source>
</evidence>
<proteinExistence type="predicted"/>
<protein>
    <submittedName>
        <fullName evidence="1">Uncharacterized protein</fullName>
    </submittedName>
</protein>
<dbReference type="AlphaFoldDB" id="A0A8K1G7Q9"/>
<accession>A0A8K1G7Q9</accession>
<sequence length="127" mass="14269">MRLKLNCPEWAQLLLSHISPPAHGSDPLPQGGHLLLVLHLFDIFGGDIDSRIYSPSAHLLSTKLSDVADALERRNIIWKAFDRLETSVRENIMKFVKVKCKALHWGWGNSKHNHRDDPGGNGSREAT</sequence>